<dbReference type="RefSeq" id="WP_186998499.1">
    <property type="nucleotide sequence ID" value="NZ_JACRWH010000003.1"/>
</dbReference>
<keyword evidence="2" id="KW-0479">Metal-binding</keyword>
<dbReference type="PANTHER" id="PTHR31609:SF1">
    <property type="entry name" value="CARBOHYDRATE DEACETYLASE"/>
    <property type="match status" value="1"/>
</dbReference>
<comment type="caution">
    <text evidence="6">The sequence shown here is derived from an EMBL/GenBank/DDBJ whole genome shotgun (WGS) entry which is preliminary data.</text>
</comment>
<evidence type="ECO:0000256" key="2">
    <source>
        <dbReference type="ARBA" id="ARBA00022723"/>
    </source>
</evidence>
<evidence type="ECO:0000256" key="1">
    <source>
        <dbReference type="ARBA" id="ARBA00001946"/>
    </source>
</evidence>
<gene>
    <name evidence="6" type="ORF">H8911_01655</name>
</gene>
<evidence type="ECO:0000313" key="7">
    <source>
        <dbReference type="Proteomes" id="UP000649075"/>
    </source>
</evidence>
<keyword evidence="3" id="KW-0378">Hydrolase</keyword>
<keyword evidence="7" id="KW-1185">Reference proteome</keyword>
<proteinExistence type="predicted"/>
<comment type="cofactor">
    <cofactor evidence="1">
        <name>Mg(2+)</name>
        <dbReference type="ChEBI" id="CHEBI:18420"/>
    </cofactor>
</comment>
<reference evidence="6 7" key="1">
    <citation type="submission" date="2020-08" db="EMBL/GenBank/DDBJ databases">
        <authorList>
            <person name="Liu C."/>
            <person name="Sun Q."/>
        </authorList>
    </citation>
    <scope>NUCLEOTIDE SEQUENCE [LARGE SCALE GENOMIC DNA]</scope>
    <source>
        <strain evidence="6 7">L34</strain>
    </source>
</reference>
<keyword evidence="5" id="KW-0119">Carbohydrate metabolism</keyword>
<evidence type="ECO:0000313" key="6">
    <source>
        <dbReference type="EMBL" id="MBC6011465.1"/>
    </source>
</evidence>
<protein>
    <submittedName>
        <fullName evidence="6">ChbG/HpnK family deacetylase</fullName>
    </submittedName>
</protein>
<dbReference type="SUPFAM" id="SSF88713">
    <property type="entry name" value="Glycoside hydrolase/deacetylase"/>
    <property type="match status" value="1"/>
</dbReference>
<dbReference type="CDD" id="cd10805">
    <property type="entry name" value="YdjC_like_1"/>
    <property type="match status" value="1"/>
</dbReference>
<organism evidence="6 7">
    <name type="scientific">Holdemanella hominis</name>
    <dbReference type="NCBI Taxonomy" id="2764327"/>
    <lineage>
        <taxon>Bacteria</taxon>
        <taxon>Bacillati</taxon>
        <taxon>Bacillota</taxon>
        <taxon>Erysipelotrichia</taxon>
        <taxon>Erysipelotrichales</taxon>
        <taxon>Erysipelotrichaceae</taxon>
        <taxon>Holdemanella</taxon>
    </lineage>
</organism>
<dbReference type="EMBL" id="JACRWH010000003">
    <property type="protein sequence ID" value="MBC6011465.1"/>
    <property type="molecule type" value="Genomic_DNA"/>
</dbReference>
<accession>A0ABR7KFF5</accession>
<keyword evidence="4" id="KW-0460">Magnesium</keyword>
<sequence>MKKIMVRADDLGFSKAINYGIYETVKNGVIKNIGFMVNMPDSLHGYELVKDYDICLGQHTNVCVGNPISDSESIPSLVHEDGTFKTSKMYRSTKEDFVNLDEAILEVEAQYNRFKEITGKEPAYFEAHAVMSENLNRAIEIVGNRHNLKTLIMGCEKVNGQDMHMYMDSMFPGYDPMVSFKKMVDEAKDGFNMMVCHPGYLDQYILSVSSLTMPRVLEADFLTSEELKAYVKENNIHLYTYDEV</sequence>
<dbReference type="InterPro" id="IPR006879">
    <property type="entry name" value="YdjC-like"/>
</dbReference>
<evidence type="ECO:0000256" key="4">
    <source>
        <dbReference type="ARBA" id="ARBA00022842"/>
    </source>
</evidence>
<evidence type="ECO:0000256" key="5">
    <source>
        <dbReference type="ARBA" id="ARBA00023277"/>
    </source>
</evidence>
<dbReference type="Proteomes" id="UP000649075">
    <property type="component" value="Unassembled WGS sequence"/>
</dbReference>
<evidence type="ECO:0000256" key="3">
    <source>
        <dbReference type="ARBA" id="ARBA00022801"/>
    </source>
</evidence>
<dbReference type="InterPro" id="IPR011330">
    <property type="entry name" value="Glyco_hydro/deAcase_b/a-brl"/>
</dbReference>
<dbReference type="PANTHER" id="PTHR31609">
    <property type="entry name" value="YDJC DEACETYLASE FAMILY MEMBER"/>
    <property type="match status" value="1"/>
</dbReference>
<dbReference type="Gene3D" id="3.20.20.370">
    <property type="entry name" value="Glycoside hydrolase/deacetylase"/>
    <property type="match status" value="1"/>
</dbReference>
<dbReference type="Pfam" id="PF04794">
    <property type="entry name" value="YdjC"/>
    <property type="match status" value="1"/>
</dbReference>
<name>A0ABR7KFF5_9FIRM</name>